<dbReference type="Pfam" id="PF13409">
    <property type="entry name" value="GST_N_2"/>
    <property type="match status" value="1"/>
</dbReference>
<proteinExistence type="inferred from homology"/>
<dbReference type="CDD" id="cd00570">
    <property type="entry name" value="GST_N_family"/>
    <property type="match status" value="1"/>
</dbReference>
<gene>
    <name evidence="8" type="ORF">EKO27_g8994</name>
</gene>
<feature type="region of interest" description="Disordered" evidence="4">
    <location>
        <begin position="576"/>
        <end position="620"/>
    </location>
</feature>
<dbReference type="Proteomes" id="UP000286045">
    <property type="component" value="Unassembled WGS sequence"/>
</dbReference>
<protein>
    <recommendedName>
        <fullName evidence="10">DUF676 domain-containing protein</fullName>
    </recommendedName>
</protein>
<keyword evidence="9" id="KW-1185">Reference proteome</keyword>
<feature type="compositionally biased region" description="Basic and acidic residues" evidence="4">
    <location>
        <begin position="27"/>
        <end position="47"/>
    </location>
</feature>
<feature type="coiled-coil region" evidence="3">
    <location>
        <begin position="1088"/>
        <end position="1129"/>
    </location>
</feature>
<keyword evidence="5" id="KW-1133">Transmembrane helix</keyword>
<keyword evidence="3" id="KW-0175">Coiled coil</keyword>
<dbReference type="PROSITE" id="PS50405">
    <property type="entry name" value="GST_CTER"/>
    <property type="match status" value="1"/>
</dbReference>
<dbReference type="InterPro" id="IPR004045">
    <property type="entry name" value="Glutathione_S-Trfase_N"/>
</dbReference>
<dbReference type="Gene3D" id="3.40.50.1820">
    <property type="entry name" value="alpha/beta hydrolase"/>
    <property type="match status" value="1"/>
</dbReference>
<evidence type="ECO:0000256" key="5">
    <source>
        <dbReference type="SAM" id="Phobius"/>
    </source>
</evidence>
<feature type="region of interest" description="Disordered" evidence="4">
    <location>
        <begin position="487"/>
        <end position="541"/>
    </location>
</feature>
<dbReference type="CDD" id="cd00299">
    <property type="entry name" value="GST_C_family"/>
    <property type="match status" value="1"/>
</dbReference>
<dbReference type="InterPro" id="IPR029058">
    <property type="entry name" value="AB_hydrolase_fold"/>
</dbReference>
<evidence type="ECO:0000256" key="2">
    <source>
        <dbReference type="ARBA" id="ARBA00007920"/>
    </source>
</evidence>
<name>A0A439CVC0_9PEZI</name>
<evidence type="ECO:0000313" key="9">
    <source>
        <dbReference type="Proteomes" id="UP000286045"/>
    </source>
</evidence>
<keyword evidence="5" id="KW-0812">Transmembrane</keyword>
<dbReference type="PROSITE" id="PS50404">
    <property type="entry name" value="GST_NTER"/>
    <property type="match status" value="1"/>
</dbReference>
<dbReference type="InterPro" id="IPR036249">
    <property type="entry name" value="Thioredoxin-like_sf"/>
</dbReference>
<feature type="coiled-coil region" evidence="3">
    <location>
        <begin position="1013"/>
        <end position="1050"/>
    </location>
</feature>
<dbReference type="InterPro" id="IPR040079">
    <property type="entry name" value="Glutathione_S-Trfase"/>
</dbReference>
<comment type="similarity">
    <text evidence="1">Belongs to the GST superfamily.</text>
</comment>
<feature type="region of interest" description="Disordered" evidence="4">
    <location>
        <begin position="862"/>
        <end position="882"/>
    </location>
</feature>
<feature type="compositionally biased region" description="Acidic residues" evidence="4">
    <location>
        <begin position="873"/>
        <end position="882"/>
    </location>
</feature>
<evidence type="ECO:0000256" key="1">
    <source>
        <dbReference type="ARBA" id="ARBA00007409"/>
    </source>
</evidence>
<dbReference type="GO" id="GO:0005737">
    <property type="term" value="C:cytoplasm"/>
    <property type="evidence" value="ECO:0007669"/>
    <property type="project" value="TreeGrafter"/>
</dbReference>
<feature type="region of interest" description="Disordered" evidence="4">
    <location>
        <begin position="24"/>
        <end position="75"/>
    </location>
</feature>
<comment type="caution">
    <text evidence="8">The sequence shown here is derived from an EMBL/GenBank/DDBJ whole genome shotgun (WGS) entry which is preliminary data.</text>
</comment>
<evidence type="ECO:0000259" key="6">
    <source>
        <dbReference type="PROSITE" id="PS50404"/>
    </source>
</evidence>
<dbReference type="Pfam" id="PF13410">
    <property type="entry name" value="GST_C_2"/>
    <property type="match status" value="1"/>
</dbReference>
<feature type="compositionally biased region" description="Basic and acidic residues" evidence="4">
    <location>
        <begin position="862"/>
        <end position="872"/>
    </location>
</feature>
<evidence type="ECO:0000259" key="7">
    <source>
        <dbReference type="PROSITE" id="PS50405"/>
    </source>
</evidence>
<comment type="similarity">
    <text evidence="2">Belongs to the putative lipase ROG1 family.</text>
</comment>
<dbReference type="SUPFAM" id="SSF47616">
    <property type="entry name" value="GST C-terminal domain-like"/>
    <property type="match status" value="1"/>
</dbReference>
<dbReference type="PANTHER" id="PTHR43968">
    <property type="match status" value="1"/>
</dbReference>
<dbReference type="STRING" id="363999.A0A439CVC0"/>
<dbReference type="Pfam" id="PF05057">
    <property type="entry name" value="DUF676"/>
    <property type="match status" value="1"/>
</dbReference>
<dbReference type="InterPro" id="IPR010987">
    <property type="entry name" value="Glutathione-S-Trfase_C-like"/>
</dbReference>
<dbReference type="InterPro" id="IPR007751">
    <property type="entry name" value="DUF676_lipase-like"/>
</dbReference>
<organism evidence="8 9">
    <name type="scientific">Xylaria grammica</name>
    <dbReference type="NCBI Taxonomy" id="363999"/>
    <lineage>
        <taxon>Eukaryota</taxon>
        <taxon>Fungi</taxon>
        <taxon>Dikarya</taxon>
        <taxon>Ascomycota</taxon>
        <taxon>Pezizomycotina</taxon>
        <taxon>Sordariomycetes</taxon>
        <taxon>Xylariomycetidae</taxon>
        <taxon>Xylariales</taxon>
        <taxon>Xylariaceae</taxon>
        <taxon>Xylaria</taxon>
    </lineage>
</organism>
<dbReference type="Gene3D" id="1.20.1050.10">
    <property type="match status" value="1"/>
</dbReference>
<evidence type="ECO:0008006" key="10">
    <source>
        <dbReference type="Google" id="ProtNLM"/>
    </source>
</evidence>
<reference evidence="8 9" key="1">
    <citation type="submission" date="2018-12" db="EMBL/GenBank/DDBJ databases">
        <title>Draft genome sequence of Xylaria grammica IHI A82.</title>
        <authorList>
            <person name="Buettner E."/>
            <person name="Kellner H."/>
        </authorList>
    </citation>
    <scope>NUCLEOTIDE SEQUENCE [LARGE SCALE GENOMIC DNA]</scope>
    <source>
        <strain evidence="8 9">IHI A82</strain>
    </source>
</reference>
<feature type="domain" description="GST C-terminal" evidence="7">
    <location>
        <begin position="1435"/>
        <end position="1574"/>
    </location>
</feature>
<dbReference type="SFLD" id="SFLDG00358">
    <property type="entry name" value="Main_(cytGST)"/>
    <property type="match status" value="1"/>
</dbReference>
<dbReference type="Gene3D" id="3.40.30.10">
    <property type="entry name" value="Glutaredoxin"/>
    <property type="match status" value="1"/>
</dbReference>
<dbReference type="InterPro" id="IPR050983">
    <property type="entry name" value="GST_Omega/HSP26"/>
</dbReference>
<feature type="transmembrane region" description="Helical" evidence="5">
    <location>
        <begin position="1146"/>
        <end position="1165"/>
    </location>
</feature>
<feature type="region of interest" description="Disordered" evidence="4">
    <location>
        <begin position="1289"/>
        <end position="1340"/>
    </location>
</feature>
<evidence type="ECO:0000313" key="8">
    <source>
        <dbReference type="EMBL" id="RWA06108.1"/>
    </source>
</evidence>
<feature type="domain" description="GST N-terminal" evidence="6">
    <location>
        <begin position="1342"/>
        <end position="1427"/>
    </location>
</feature>
<keyword evidence="5" id="KW-0472">Membrane</keyword>
<sequence length="1594" mass="180915">MQRSFGATFHSRDRQELDVIAEMEAQEAAHRDVVDEREAGRGPRRSDVSTTTDPDMEKSIRSSGSHWGSEPGFEHVDGDIEGRGYNETTVDIIAVPCPGASPVDTWARDPLSEGYFTFPPTAEPDKYSTVKELPGSSVLTPTITRVLPKASHLWIRQGIRKEVSKARVMLYRHRELAEGMTIETAADDLIEQMTKMRTGLETARPVFFICHSIGGLVVKSALVKARKREELRPILYDCHGITFFATPHRGSSYLSMPNLRESIKHLLFLEKPLPRSITDELRLGYKPLLKLHDKFTDVASELRVWTFYETIDSQLSGFGSSDFDEVHFSAPITSIKSGLMGSRAEQALSLESDHAHCASFGPQNLQIMHSYLYDLGAAVRKAELLSLNFTHTPLRLANKVKVELIGFYDDPDGEADQVRLYVSKNYLDEFLEKGPEDCLRERMNTMAPRTHRAMLPSSRRVAASPPRLPSAGSVWTGVRELGQRILGSSHSSDEPQSPGRDTLDHPSPEIVVTSHTPRRPSLVENASEPLPSTEFSPTRSRGLTVPALAAPGFTQPSSRKSSESVRSSIDDIVRTFSEPITPNASPMTLEGDQSPDNGQAVSDPTHVDDERFNTARKSRREHMTRSAVWEDLTAGFSRPNLTKRKFMWIHLPFNNPYWVKSIFDKVSETQNRSYSKLLSNEYWTSKHVQGRRANWYVSYVKPGCAFVPAEIGVPRSPSLGRTGRSVSPNASPAHFYLFLPYLHYDTYINILQRRNILRRRRKHGRARPVPKDVAELESLESRVIWEFIAHDPPLNARRTLDQYGYPALQDTWARDDDQMLYKLTKQRAIDPLKRKRDMYHTGEDQPSAVSPASRLVSMADKLTKTDDVKGAEESETDPEDDIINGNALMVDQLWLWAVDNTTLMTFFPKRESHPIEGPMFQQADLRNSIYNELNGDLTGRCENALDLAAFITLHAVTVLLDRASHPDLEIFRIFEGAIGILLADRENDILPKAFRMESYNKTHDDSDSDDPDDNTTEAIKKRHNREIERAERQNRENTSAVLELRDMEDELHTFLNLFTEQQDTIKSMKASYGKSELHSFTEFGRGYLEEALRRLEEYEKQARDMLTRVDATRKDYEKLQEMIQRQAQVDEVRWSRLQAELAQSQNLSVMIFTTFTVIFLPLSFFTSLLKVIGAISLPASALLIAITLVAAFSGRTQGLIKIIYRSFVAFDELLSQPLHTSKEQLKRLLPQASKESAKKRKRMKELEKKRLQRRRERGYDFWGAVRAEPRNEYEIPEMNRKRALQDRVPGRGTWGRFTGDDSRDTYSPPHQAKKKNGISRHLSAREADGRSRGLRSGARGRAPAEALRRVVLPVLQRAWIVLHEKAIAHQYVEINPYRKAPEFLALNPRGLVPTLAVPVGDGGKALKPLYESSIICEYLDEAYGDAAPQLLPRGNPYERARCRLWIDHVGGKIVPGFYKLLQHTPEKGYSIEEARANLLGQIKTFVKEMDAGGPWFLGDRFSLVDAMLAPWAKRLFLIDHYKPGGVGIPAEGTAGEDEDVWNRWRAWFQAITRRESVLSTWSADEMYIEAYKRYAEDTTQSEVGQATRKGERLP</sequence>
<feature type="region of interest" description="Disordered" evidence="4">
    <location>
        <begin position="451"/>
        <end position="474"/>
    </location>
</feature>
<evidence type="ECO:0000256" key="3">
    <source>
        <dbReference type="SAM" id="Coils"/>
    </source>
</evidence>
<dbReference type="InterPro" id="IPR036282">
    <property type="entry name" value="Glutathione-S-Trfase_C_sf"/>
</dbReference>
<accession>A0A439CVC0</accession>
<dbReference type="PANTHER" id="PTHR43968:SF13">
    <property type="entry name" value="GLUTATHIONE TRANSFERASE OMEGA-1"/>
    <property type="match status" value="1"/>
</dbReference>
<dbReference type="SUPFAM" id="SSF52833">
    <property type="entry name" value="Thioredoxin-like"/>
    <property type="match status" value="1"/>
</dbReference>
<dbReference type="EMBL" id="RYZI01000367">
    <property type="protein sequence ID" value="RWA06108.1"/>
    <property type="molecule type" value="Genomic_DNA"/>
</dbReference>
<evidence type="ECO:0000256" key="4">
    <source>
        <dbReference type="SAM" id="MobiDB-lite"/>
    </source>
</evidence>
<feature type="transmembrane region" description="Helical" evidence="5">
    <location>
        <begin position="1171"/>
        <end position="1192"/>
    </location>
</feature>
<dbReference type="SFLD" id="SFLDS00019">
    <property type="entry name" value="Glutathione_Transferase_(cytos"/>
    <property type="match status" value="1"/>
</dbReference>
<dbReference type="SUPFAM" id="SSF53474">
    <property type="entry name" value="alpha/beta-Hydrolases"/>
    <property type="match status" value="1"/>
</dbReference>